<dbReference type="SUPFAM" id="SSF53335">
    <property type="entry name" value="S-adenosyl-L-methionine-dependent methyltransferases"/>
    <property type="match status" value="2"/>
</dbReference>
<keyword evidence="2" id="KW-0808">Transferase</keyword>
<dbReference type="CDD" id="cd00093">
    <property type="entry name" value="HTH_XRE"/>
    <property type="match status" value="1"/>
</dbReference>
<dbReference type="Gene3D" id="3.40.50.150">
    <property type="entry name" value="Vaccinia Virus protein VP39"/>
    <property type="match status" value="2"/>
</dbReference>
<evidence type="ECO:0000256" key="2">
    <source>
        <dbReference type="ARBA" id="ARBA00022679"/>
    </source>
</evidence>
<comment type="caution">
    <text evidence="5">The sequence shown here is derived from an EMBL/GenBank/DDBJ whole genome shotgun (WGS) entry which is preliminary data.</text>
</comment>
<dbReference type="GO" id="GO:0008170">
    <property type="term" value="F:N-methyltransferase activity"/>
    <property type="evidence" value="ECO:0007669"/>
    <property type="project" value="InterPro"/>
</dbReference>
<dbReference type="InterPro" id="IPR029063">
    <property type="entry name" value="SAM-dependent_MTases_sf"/>
</dbReference>
<dbReference type="SUPFAM" id="SSF47413">
    <property type="entry name" value="lambda repressor-like DNA-binding domains"/>
    <property type="match status" value="1"/>
</dbReference>
<evidence type="ECO:0000259" key="4">
    <source>
        <dbReference type="PROSITE" id="PS50943"/>
    </source>
</evidence>
<dbReference type="InterPro" id="IPR010982">
    <property type="entry name" value="Lambda_DNA-bd_dom_sf"/>
</dbReference>
<dbReference type="GO" id="GO:0003677">
    <property type="term" value="F:DNA binding"/>
    <property type="evidence" value="ECO:0007669"/>
    <property type="project" value="InterPro"/>
</dbReference>
<organism evidence="5 6">
    <name type="scientific">Solobacterium moorei</name>
    <dbReference type="NCBI Taxonomy" id="102148"/>
    <lineage>
        <taxon>Bacteria</taxon>
        <taxon>Bacillati</taxon>
        <taxon>Bacillota</taxon>
        <taxon>Erysipelotrichia</taxon>
        <taxon>Erysipelotrichales</taxon>
        <taxon>Erysipelotrichaceae</taxon>
        <taxon>Solobacterium</taxon>
    </lineage>
</organism>
<protein>
    <submittedName>
        <fullName evidence="5">Helix-turn-helix domain-containing protein</fullName>
    </submittedName>
</protein>
<sequence>MELKELRNSIHFSQVEFAELLGVSIASLRRWEAGDTNPSPMAKKKIEYVATKIRDGKLEELLKEKKDAEVIVSVAQKQREFCFCGEKHTVQYMPYVYNGPADQVDFYNTLISMQEKNVCDQDWGKYRKKLSIIQLADDVATEQYMIEKPRDTAKSWSADVGAHGWHRYVGRFPAQLVRAIINRFGLDENTVLLDPFCGSGTTLVEARLLGIPAIGIEISPLSAMMSRVKSMFPDDGAQLDDYINRLQVFYQETWDRFLNGREIGSLSYLEIIERPGNAIEAFPNYDKWFSKEALLGTSIVVEFILSIKDVKYPAEFIAIALSAKMRSIGNVDVDVVRAEYRKTPRENVDVIKLVVSQLKKMRKAITEMNSTHKDSIRGIDSVNVIEGSCLSSSIEPGSVSAIITSPPYGVESLSYLRTHLLSFRALEPVLGVDPYNLGVEVVGSEYLNGGDIDADSLAVMNQSQTCKEFFLRLTEDESYSSNKKRVLMMMKFFEDMYVLAQRFALWLKEGGNIAFVIGNKKLGDFLIPTDTIITEIFESCGLKYDGTIAHKLKTNNSNSKVPWQDRIIENEFVIFYSKETN</sequence>
<proteinExistence type="predicted"/>
<dbReference type="InterPro" id="IPR002941">
    <property type="entry name" value="DNA_methylase_N4/N6"/>
</dbReference>
<dbReference type="GO" id="GO:0009307">
    <property type="term" value="P:DNA restriction-modification system"/>
    <property type="evidence" value="ECO:0007669"/>
    <property type="project" value="UniProtKB-KW"/>
</dbReference>
<dbReference type="Proteomes" id="UP000284731">
    <property type="component" value="Unassembled WGS sequence"/>
</dbReference>
<gene>
    <name evidence="5" type="ORF">DWX20_09080</name>
</gene>
<feature type="domain" description="HTH cro/C1-type" evidence="4">
    <location>
        <begin position="3"/>
        <end position="39"/>
    </location>
</feature>
<dbReference type="InterPro" id="IPR001387">
    <property type="entry name" value="Cro/C1-type_HTH"/>
</dbReference>
<keyword evidence="1" id="KW-0489">Methyltransferase</keyword>
<dbReference type="AlphaFoldDB" id="A0A412PBP1"/>
<keyword evidence="3" id="KW-0680">Restriction system</keyword>
<accession>A0A412PBP1</accession>
<evidence type="ECO:0000256" key="3">
    <source>
        <dbReference type="ARBA" id="ARBA00022747"/>
    </source>
</evidence>
<evidence type="ECO:0000256" key="1">
    <source>
        <dbReference type="ARBA" id="ARBA00022603"/>
    </source>
</evidence>
<dbReference type="Gene3D" id="1.10.260.40">
    <property type="entry name" value="lambda repressor-like DNA-binding domains"/>
    <property type="match status" value="1"/>
</dbReference>
<name>A0A412PBP1_9FIRM</name>
<dbReference type="GO" id="GO:0032259">
    <property type="term" value="P:methylation"/>
    <property type="evidence" value="ECO:0007669"/>
    <property type="project" value="UniProtKB-KW"/>
</dbReference>
<dbReference type="Pfam" id="PF01381">
    <property type="entry name" value="HTH_3"/>
    <property type="match status" value="1"/>
</dbReference>
<dbReference type="RefSeq" id="WP_118765275.1">
    <property type="nucleotide sequence ID" value="NZ_CABJCF010000004.1"/>
</dbReference>
<evidence type="ECO:0000313" key="5">
    <source>
        <dbReference type="EMBL" id="RGT54306.1"/>
    </source>
</evidence>
<evidence type="ECO:0000313" key="6">
    <source>
        <dbReference type="Proteomes" id="UP000284731"/>
    </source>
</evidence>
<reference evidence="5 6" key="1">
    <citation type="submission" date="2018-08" db="EMBL/GenBank/DDBJ databases">
        <title>A genome reference for cultivated species of the human gut microbiota.</title>
        <authorList>
            <person name="Zou Y."/>
            <person name="Xue W."/>
            <person name="Luo G."/>
        </authorList>
    </citation>
    <scope>NUCLEOTIDE SEQUENCE [LARGE SCALE GENOMIC DNA]</scope>
    <source>
        <strain evidence="5 6">AF18-46</strain>
    </source>
</reference>
<dbReference type="EMBL" id="QRWX01000004">
    <property type="protein sequence ID" value="RGT54306.1"/>
    <property type="molecule type" value="Genomic_DNA"/>
</dbReference>
<dbReference type="PROSITE" id="PS50943">
    <property type="entry name" value="HTH_CROC1"/>
    <property type="match status" value="1"/>
</dbReference>
<dbReference type="Pfam" id="PF01555">
    <property type="entry name" value="N6_N4_Mtase"/>
    <property type="match status" value="1"/>
</dbReference>
<dbReference type="SMART" id="SM00530">
    <property type="entry name" value="HTH_XRE"/>
    <property type="match status" value="1"/>
</dbReference>